<dbReference type="EMBL" id="PVMZ01000011">
    <property type="protein sequence ID" value="PRX18965.1"/>
    <property type="molecule type" value="Genomic_DNA"/>
</dbReference>
<dbReference type="Pfam" id="PF02720">
    <property type="entry name" value="DUF222"/>
    <property type="match status" value="2"/>
</dbReference>
<feature type="compositionally biased region" description="Polar residues" evidence="2">
    <location>
        <begin position="293"/>
        <end position="302"/>
    </location>
</feature>
<comment type="caution">
    <text evidence="4">The sequence shown here is derived from an EMBL/GenBank/DDBJ whole genome shotgun (WGS) entry which is preliminary data.</text>
</comment>
<proteinExistence type="inferred from homology"/>
<dbReference type="Proteomes" id="UP000239415">
    <property type="component" value="Unassembled WGS sequence"/>
</dbReference>
<evidence type="ECO:0000256" key="1">
    <source>
        <dbReference type="ARBA" id="ARBA00023450"/>
    </source>
</evidence>
<reference evidence="4 5" key="1">
    <citation type="submission" date="2018-03" db="EMBL/GenBank/DDBJ databases">
        <title>Genomic Encyclopedia of Archaeal and Bacterial Type Strains, Phase II (KMG-II): from individual species to whole genera.</title>
        <authorList>
            <person name="Goeker M."/>
        </authorList>
    </citation>
    <scope>NUCLEOTIDE SEQUENCE [LARGE SCALE GENOMIC DNA]</scope>
    <source>
        <strain evidence="4 5">DSM 43146</strain>
    </source>
</reference>
<gene>
    <name evidence="4" type="ORF">CLV67_111113</name>
</gene>
<dbReference type="GO" id="GO:0004519">
    <property type="term" value="F:endonuclease activity"/>
    <property type="evidence" value="ECO:0007669"/>
    <property type="project" value="UniProtKB-KW"/>
</dbReference>
<dbReference type="CDD" id="cd00085">
    <property type="entry name" value="HNHc"/>
    <property type="match status" value="1"/>
</dbReference>
<dbReference type="Gene3D" id="1.10.30.50">
    <property type="match status" value="1"/>
</dbReference>
<feature type="domain" description="HNH nuclease" evidence="3">
    <location>
        <begin position="556"/>
        <end position="608"/>
    </location>
</feature>
<dbReference type="GO" id="GO:0003676">
    <property type="term" value="F:nucleic acid binding"/>
    <property type="evidence" value="ECO:0007669"/>
    <property type="project" value="InterPro"/>
</dbReference>
<dbReference type="SMART" id="SM00507">
    <property type="entry name" value="HNHc"/>
    <property type="match status" value="1"/>
</dbReference>
<keyword evidence="4" id="KW-0255">Endonuclease</keyword>
<name>A0A2T0K7I4_9ACTN</name>
<keyword evidence="5" id="KW-1185">Reference proteome</keyword>
<comment type="similarity">
    <text evidence="1">Belongs to the Rv1128c/1148c/1588c/1702c/1945/3466 family.</text>
</comment>
<evidence type="ECO:0000259" key="3">
    <source>
        <dbReference type="SMART" id="SM00507"/>
    </source>
</evidence>
<keyword evidence="4" id="KW-0540">Nuclease</keyword>
<dbReference type="InterPro" id="IPR003615">
    <property type="entry name" value="HNH_nuc"/>
</dbReference>
<evidence type="ECO:0000313" key="5">
    <source>
        <dbReference type="Proteomes" id="UP000239415"/>
    </source>
</evidence>
<dbReference type="Pfam" id="PF01844">
    <property type="entry name" value="HNH"/>
    <property type="match status" value="1"/>
</dbReference>
<feature type="region of interest" description="Disordered" evidence="2">
    <location>
        <begin position="351"/>
        <end position="416"/>
    </location>
</feature>
<keyword evidence="4" id="KW-0378">Hydrolase</keyword>
<organism evidence="4 5">
    <name type="scientific">Actinoplanes italicus</name>
    <dbReference type="NCBI Taxonomy" id="113567"/>
    <lineage>
        <taxon>Bacteria</taxon>
        <taxon>Bacillati</taxon>
        <taxon>Actinomycetota</taxon>
        <taxon>Actinomycetes</taxon>
        <taxon>Micromonosporales</taxon>
        <taxon>Micromonosporaceae</taxon>
        <taxon>Actinoplanes</taxon>
    </lineage>
</organism>
<evidence type="ECO:0000256" key="2">
    <source>
        <dbReference type="SAM" id="MobiDB-lite"/>
    </source>
</evidence>
<accession>A0A2T0K7I4</accession>
<protein>
    <submittedName>
        <fullName evidence="4">HNH endonuclease</fullName>
    </submittedName>
</protein>
<dbReference type="AlphaFoldDB" id="A0A2T0K7I4"/>
<feature type="region of interest" description="Disordered" evidence="2">
    <location>
        <begin position="282"/>
        <end position="327"/>
    </location>
</feature>
<sequence length="689" mass="71093">MGGVPEVMGELADLAAQAAARWLAPLSQGELLDFLDTVHSAQQMLHAALLHAVREADRRGVPAAQHAPSPQSWLRGRLRVSPAAAHHLLTQATAIDRDPALDAAVTAGKVNAEQLGTIVAALAELPAAVDPETRARAGAVLTDWARHLDPGGLRIAGRRVLSHVAPEVADAEEERWLRRMERDAHADRYLTLSPAGGGRVRLRGMLDTESAAVVNAALDPLCKPDPAEPGQLNGAPSRTGAKRTLHCAQLTPIGPEVVQAGEGLGQIGSVLAQAGPGLAQAGLEFGQAGPGSSRAQPGSIQDGTRAAQAGPAPAQAGSAPAQAGSAFAQTGSEFAQEGHELAQPDPVRAQADPVRAQADPVRAQADPVRAQADPVRAQADPVRAQADPVRAQADPVRAQADPVRAQADPVRAQADSLRAQADPGLAQAGPGFSQADSALAQSGPELAGIGSELATAGSAARTPGQRRADALIDVCRLALTSGGLPANGGDRPQLTVTVGYDPLRAKLGTGLLDNGEPLSAGAVRRLGCDARVLPVVLDGDSRILDAGRTRRTATGTLRLALNARDRGCAFPGCDRPPRWCDAHHIVSWADGGPTDLSNLVLLCGFHHRLIHDDAAWEGAGLGNAGLESAGLTGAGSTGAGLTGADREGPGRKAAGWRVRMAADGHAEFLPPAWLDADRIPRRNAYHLRI</sequence>
<feature type="compositionally biased region" description="Low complexity" evidence="2">
    <location>
        <begin position="306"/>
        <end position="326"/>
    </location>
</feature>
<evidence type="ECO:0000313" key="4">
    <source>
        <dbReference type="EMBL" id="PRX18965.1"/>
    </source>
</evidence>
<dbReference type="InterPro" id="IPR002711">
    <property type="entry name" value="HNH"/>
</dbReference>
<dbReference type="InterPro" id="IPR003870">
    <property type="entry name" value="DUF222"/>
</dbReference>
<dbReference type="GO" id="GO:0008270">
    <property type="term" value="F:zinc ion binding"/>
    <property type="evidence" value="ECO:0007669"/>
    <property type="project" value="InterPro"/>
</dbReference>